<keyword evidence="1" id="KW-0812">Transmembrane</keyword>
<evidence type="ECO:0000256" key="1">
    <source>
        <dbReference type="SAM" id="Phobius"/>
    </source>
</evidence>
<keyword evidence="1" id="KW-0472">Membrane</keyword>
<dbReference type="EMBL" id="MU250556">
    <property type="protein sequence ID" value="KAG7441855.1"/>
    <property type="molecule type" value="Genomic_DNA"/>
</dbReference>
<gene>
    <name evidence="2" type="ORF">BT62DRAFT_1011169</name>
</gene>
<feature type="transmembrane region" description="Helical" evidence="1">
    <location>
        <begin position="36"/>
        <end position="55"/>
    </location>
</feature>
<evidence type="ECO:0000313" key="3">
    <source>
        <dbReference type="Proteomes" id="UP000812287"/>
    </source>
</evidence>
<dbReference type="GeneID" id="66100040"/>
<keyword evidence="1" id="KW-1133">Transmembrane helix</keyword>
<reference evidence="2" key="1">
    <citation type="submission" date="2020-11" db="EMBL/GenBank/DDBJ databases">
        <title>Adaptations for nitrogen fixation in a non-lichenized fungal sporocarp promotes dispersal by wood-feeding termites.</title>
        <authorList>
            <consortium name="DOE Joint Genome Institute"/>
            <person name="Koch R.A."/>
            <person name="Yoon G."/>
            <person name="Arayal U."/>
            <person name="Lail K."/>
            <person name="Amirebrahimi M."/>
            <person name="Labutti K."/>
            <person name="Lipzen A."/>
            <person name="Riley R."/>
            <person name="Barry K."/>
            <person name="Henrissat B."/>
            <person name="Grigoriev I.V."/>
            <person name="Herr J.R."/>
            <person name="Aime M.C."/>
        </authorList>
    </citation>
    <scope>NUCLEOTIDE SEQUENCE</scope>
    <source>
        <strain evidence="2">MCA 3950</strain>
    </source>
</reference>
<proteinExistence type="predicted"/>
<accession>A0A9P7VK70</accession>
<dbReference type="RefSeq" id="XP_043035355.1">
    <property type="nucleotide sequence ID" value="XM_043177753.1"/>
</dbReference>
<dbReference type="Proteomes" id="UP000812287">
    <property type="component" value="Unassembled WGS sequence"/>
</dbReference>
<name>A0A9P7VK70_9AGAR</name>
<protein>
    <submittedName>
        <fullName evidence="2">Uncharacterized protein</fullName>
    </submittedName>
</protein>
<sequence>MGQLRHAVQAPSGLRANQICFRRGDDASHPVLSNQFVSSVLFLFAVLMASTSIAYQQLRGYLSDVNHDNDWTAVLPKTEM</sequence>
<organism evidence="2 3">
    <name type="scientific">Guyanagaster necrorhizus</name>
    <dbReference type="NCBI Taxonomy" id="856835"/>
    <lineage>
        <taxon>Eukaryota</taxon>
        <taxon>Fungi</taxon>
        <taxon>Dikarya</taxon>
        <taxon>Basidiomycota</taxon>
        <taxon>Agaricomycotina</taxon>
        <taxon>Agaricomycetes</taxon>
        <taxon>Agaricomycetidae</taxon>
        <taxon>Agaricales</taxon>
        <taxon>Marasmiineae</taxon>
        <taxon>Physalacriaceae</taxon>
        <taxon>Guyanagaster</taxon>
    </lineage>
</organism>
<evidence type="ECO:0000313" key="2">
    <source>
        <dbReference type="EMBL" id="KAG7441855.1"/>
    </source>
</evidence>
<keyword evidence="3" id="KW-1185">Reference proteome</keyword>
<comment type="caution">
    <text evidence="2">The sequence shown here is derived from an EMBL/GenBank/DDBJ whole genome shotgun (WGS) entry which is preliminary data.</text>
</comment>
<dbReference type="AlphaFoldDB" id="A0A9P7VK70"/>